<dbReference type="AlphaFoldDB" id="A0A4U1IUI2"/>
<evidence type="ECO:0000313" key="2">
    <source>
        <dbReference type="EMBL" id="TKC98046.1"/>
    </source>
</evidence>
<reference evidence="2 3" key="1">
    <citation type="submission" date="2019-04" db="EMBL/GenBank/DDBJ databases">
        <authorList>
            <person name="Li Y."/>
            <person name="Wang J."/>
        </authorList>
    </citation>
    <scope>NUCLEOTIDE SEQUENCE [LARGE SCALE GENOMIC DNA]</scope>
    <source>
        <strain evidence="2 3">DSM 14668</strain>
    </source>
</reference>
<dbReference type="EMBL" id="SSMQ01000075">
    <property type="protein sequence ID" value="TKC98046.1"/>
    <property type="molecule type" value="Genomic_DNA"/>
</dbReference>
<dbReference type="PROSITE" id="PS51257">
    <property type="entry name" value="PROKAR_LIPOPROTEIN"/>
    <property type="match status" value="1"/>
</dbReference>
<feature type="compositionally biased region" description="Low complexity" evidence="1">
    <location>
        <begin position="43"/>
        <end position="57"/>
    </location>
</feature>
<protein>
    <submittedName>
        <fullName evidence="2">Uncharacterized protein</fullName>
    </submittedName>
</protein>
<dbReference type="Proteomes" id="UP000309215">
    <property type="component" value="Unassembled WGS sequence"/>
</dbReference>
<gene>
    <name evidence="2" type="ORF">E8A74_42670</name>
</gene>
<comment type="caution">
    <text evidence="2">The sequence shown here is derived from an EMBL/GenBank/DDBJ whole genome shotgun (WGS) entry which is preliminary data.</text>
</comment>
<evidence type="ECO:0000313" key="3">
    <source>
        <dbReference type="Proteomes" id="UP000309215"/>
    </source>
</evidence>
<feature type="compositionally biased region" description="Basic and acidic residues" evidence="1">
    <location>
        <begin position="58"/>
        <end position="68"/>
    </location>
</feature>
<keyword evidence="3" id="KW-1185">Reference proteome</keyword>
<dbReference type="OrthoDB" id="9820667at2"/>
<accession>A0A4U1IUI2</accession>
<evidence type="ECO:0000256" key="1">
    <source>
        <dbReference type="SAM" id="MobiDB-lite"/>
    </source>
</evidence>
<dbReference type="RefSeq" id="WP_136934898.1">
    <property type="nucleotide sequence ID" value="NZ_SSMQ01000075.1"/>
</dbReference>
<proteinExistence type="predicted"/>
<name>A0A4U1IUI2_9BACT</name>
<organism evidence="2 3">
    <name type="scientific">Polyangium fumosum</name>
    <dbReference type="NCBI Taxonomy" id="889272"/>
    <lineage>
        <taxon>Bacteria</taxon>
        <taxon>Pseudomonadati</taxon>
        <taxon>Myxococcota</taxon>
        <taxon>Polyangia</taxon>
        <taxon>Polyangiales</taxon>
        <taxon>Polyangiaceae</taxon>
        <taxon>Polyangium</taxon>
    </lineage>
</organism>
<feature type="region of interest" description="Disordered" evidence="1">
    <location>
        <begin position="43"/>
        <end position="113"/>
    </location>
</feature>
<sequence length="413" mass="43465">MDAFVRERSVVIRSLMRRMRHGGLGLVLGLVACGGAASDAGGGNTVPTTPGPGAAAKGGEEVGGDKVPGDAIPKAPESQKPNRCAKGGPFPPLSATPKPATEPKPLACRPKDTAAERSITADMRAQYKPTRPGSTVEVSFGCDGLDQPITKLVYEHGAGHGNQLEIVQISRSDPADASYDVIGIRESSPFVSNPKMPPFQVLRAKISTDAVAAKMPSVRAALHTTIREILPKSGLTGLAAFGSSSSMHVLVRLEDAAGRAVEKKYSDSIGSDGQGRYLPLQRAGAEIGQLVDKLSWQEGPASGDVLKLFEERFLAAMVESAEPGAWWVRAAHLQLASLAGARALVPSILEWLGAPRPEGRIDAWQRQQEAATATLADLTGWDPRKDEKGAARPIEAAARDFVAECGKVSPPAR</sequence>